<evidence type="ECO:0000256" key="6">
    <source>
        <dbReference type="ARBA" id="ARBA00022763"/>
    </source>
</evidence>
<keyword evidence="2" id="KW-0963">Cytoplasm</keyword>
<organism evidence="18 19">
    <name type="scientific">Pectobacterium betavasculorum</name>
    <dbReference type="NCBI Taxonomy" id="55207"/>
    <lineage>
        <taxon>Bacteria</taxon>
        <taxon>Pseudomonadati</taxon>
        <taxon>Pseudomonadota</taxon>
        <taxon>Gammaproteobacteria</taxon>
        <taxon>Enterobacterales</taxon>
        <taxon>Pectobacteriaceae</taxon>
        <taxon>Pectobacterium</taxon>
    </lineage>
</organism>
<dbReference type="Pfam" id="PF00005">
    <property type="entry name" value="ABC_tran"/>
    <property type="match status" value="1"/>
</dbReference>
<dbReference type="GO" id="GO:0008270">
    <property type="term" value="F:zinc ion binding"/>
    <property type="evidence" value="ECO:0007669"/>
    <property type="project" value="UniProtKB-KW"/>
</dbReference>
<evidence type="ECO:0000256" key="16">
    <source>
        <dbReference type="ARBA" id="ARBA00042156"/>
    </source>
</evidence>
<dbReference type="Gene3D" id="1.10.8.280">
    <property type="entry name" value="ABC transporter ATPase domain-like"/>
    <property type="match status" value="1"/>
</dbReference>
<evidence type="ECO:0000313" key="18">
    <source>
        <dbReference type="EMBL" id="KFX06832.1"/>
    </source>
</evidence>
<dbReference type="EMBL" id="JQHM01000001">
    <property type="protein sequence ID" value="KFX06832.1"/>
    <property type="molecule type" value="Genomic_DNA"/>
</dbReference>
<evidence type="ECO:0000256" key="5">
    <source>
        <dbReference type="ARBA" id="ARBA00022741"/>
    </source>
</evidence>
<name>A0A093RUJ6_9GAMM</name>
<comment type="similarity">
    <text evidence="14">Belongs to the ABC transporter superfamily. UvrA family.</text>
</comment>
<keyword evidence="4" id="KW-0677">Repeat</keyword>
<dbReference type="CDD" id="cd03270">
    <property type="entry name" value="ABC_UvrA_I"/>
    <property type="match status" value="1"/>
</dbReference>
<dbReference type="PROSITE" id="PS00211">
    <property type="entry name" value="ABC_TRANSPORTER_1"/>
    <property type="match status" value="1"/>
</dbReference>
<dbReference type="PROSITE" id="PS50893">
    <property type="entry name" value="ABC_TRANSPORTER_2"/>
    <property type="match status" value="2"/>
</dbReference>
<keyword evidence="10" id="KW-0067">ATP-binding</keyword>
<gene>
    <name evidence="18" type="ORF">KP22_01710</name>
</gene>
<dbReference type="GO" id="GO:0003677">
    <property type="term" value="F:DNA binding"/>
    <property type="evidence" value="ECO:0007669"/>
    <property type="project" value="UniProtKB-KW"/>
</dbReference>
<evidence type="ECO:0000256" key="1">
    <source>
        <dbReference type="ARBA" id="ARBA00004496"/>
    </source>
</evidence>
<sequence length="761" mass="83379">MSTKNTDMMEIIGARQNNLKNISLSIPKNAITVFTGVSGSGKSSLVFGTIAAESQRQLNDTFPAFIRHRLPHYGQPDVDEIYNLSPAIIINQKPIGGNARSTVGTASDIYTLLRLLFSRAGTPFVGYSNIFSFNHPSGMCPRCEGIGLANHIDINKLIDESRSLNEGAIRYSTFMPGTWRWKRYVCSGLFDNDKKIADFSAEEKTLLLYGENITPEKPFSGWPKTAKFEGVIPRFTRSYLNKERNGEREDELKGIVTLQQCPACQGIRLNKTILSCKIANYSIGDCVSIPISDLNIFIEQLTIPTVAPVLDKIKQRLAAMCSIGLGYLDLNRTTTTLSGGESQRLKMVRHLGSSLNGMTYIIDEPSTGLHPADVSRLNTLIVQLCNKGNTILLVEHDSDMIEIADHIVELGPEASEQGGQIIYQGDLQGLRLSTTPTGKYLEQTQASKNNPRCPSDYIRIHDASLHNLQHISVDIPLGVMAVVTGVAGSGKSSLIMGVMAPRCPNAVIIDQKPIHTSSRSHIASWSGAFDIIRERFAQKNGVSTSWFSANAKGACPECKGLGEIKTDLAFMDTLSLPCEAYQGLRYNPHALRYLLHGKNIAETLAMSVDEALHSFHHDTQLAPIFKRLHDVGLGYLRLGEPLTHLSGGEQQRLKLGTYLGQRGDVYIFDEPTTGLHPSDVMVLTAFFERLVDEGNSVIIIEHNIALISQADWVIDIGPGAGKEGGNVLFSGPLPSLLSSRESLTATCLRHYIGKNDGRSSQ</sequence>
<dbReference type="Pfam" id="PF17755">
    <property type="entry name" value="UvrA_DNA-bind"/>
    <property type="match status" value="1"/>
</dbReference>
<keyword evidence="9" id="KW-0862">Zinc</keyword>
<dbReference type="InterPro" id="IPR003593">
    <property type="entry name" value="AAA+_ATPase"/>
</dbReference>
<dbReference type="GO" id="GO:0004518">
    <property type="term" value="F:nuclease activity"/>
    <property type="evidence" value="ECO:0007669"/>
    <property type="project" value="UniProtKB-KW"/>
</dbReference>
<evidence type="ECO:0000256" key="2">
    <source>
        <dbReference type="ARBA" id="ARBA00022490"/>
    </source>
</evidence>
<feature type="domain" description="ABC transporter" evidence="17">
    <location>
        <begin position="452"/>
        <end position="743"/>
    </location>
</feature>
<reference evidence="18 19" key="1">
    <citation type="submission" date="2014-08" db="EMBL/GenBank/DDBJ databases">
        <title>Genome sequences of NCPPB Pectobacterium isolates.</title>
        <authorList>
            <person name="Glover R.H."/>
            <person name="Sapp M."/>
            <person name="Elphinstone J."/>
        </authorList>
    </citation>
    <scope>NUCLEOTIDE SEQUENCE [LARGE SCALE GENOMIC DNA]</scope>
    <source>
        <strain evidence="18 19">NCPPB 2795</strain>
    </source>
</reference>
<dbReference type="RefSeq" id="WP_039322017.1">
    <property type="nucleotide sequence ID" value="NZ_JQHM01000001.1"/>
</dbReference>
<evidence type="ECO:0000256" key="11">
    <source>
        <dbReference type="ARBA" id="ARBA00022881"/>
    </source>
</evidence>
<evidence type="ECO:0000256" key="8">
    <source>
        <dbReference type="ARBA" id="ARBA00022771"/>
    </source>
</evidence>
<evidence type="ECO:0000256" key="12">
    <source>
        <dbReference type="ARBA" id="ARBA00023125"/>
    </source>
</evidence>
<dbReference type="Proteomes" id="UP000032874">
    <property type="component" value="Unassembled WGS sequence"/>
</dbReference>
<dbReference type="Gene3D" id="3.40.50.300">
    <property type="entry name" value="P-loop containing nucleotide triphosphate hydrolases"/>
    <property type="match status" value="2"/>
</dbReference>
<dbReference type="InterPro" id="IPR017871">
    <property type="entry name" value="ABC_transporter-like_CS"/>
</dbReference>
<feature type="domain" description="ABC transporter" evidence="17">
    <location>
        <begin position="3"/>
        <end position="437"/>
    </location>
</feature>
<evidence type="ECO:0000256" key="14">
    <source>
        <dbReference type="ARBA" id="ARBA00038000"/>
    </source>
</evidence>
<dbReference type="PANTHER" id="PTHR43152:SF2">
    <property type="entry name" value="DRUG RESISTANCE ABC TRANSPORTER"/>
    <property type="match status" value="1"/>
</dbReference>
<keyword evidence="6" id="KW-0227">DNA damage</keyword>
<comment type="caution">
    <text evidence="18">The sequence shown here is derived from an EMBL/GenBank/DDBJ whole genome shotgun (WGS) entry which is preliminary data.</text>
</comment>
<dbReference type="GO" id="GO:0016887">
    <property type="term" value="F:ATP hydrolysis activity"/>
    <property type="evidence" value="ECO:0007669"/>
    <property type="project" value="InterPro"/>
</dbReference>
<protein>
    <recommendedName>
        <fullName evidence="15">UvrABC system protein A</fullName>
    </recommendedName>
    <alternativeName>
        <fullName evidence="16">Excinuclease ABC subunit A</fullName>
    </alternativeName>
</protein>
<keyword evidence="13" id="KW-0234">DNA repair</keyword>
<evidence type="ECO:0000256" key="4">
    <source>
        <dbReference type="ARBA" id="ARBA00022737"/>
    </source>
</evidence>
<dbReference type="SMART" id="SM00382">
    <property type="entry name" value="AAA"/>
    <property type="match status" value="2"/>
</dbReference>
<evidence type="ECO:0000256" key="3">
    <source>
        <dbReference type="ARBA" id="ARBA00022723"/>
    </source>
</evidence>
<proteinExistence type="inferred from homology"/>
<evidence type="ECO:0000259" key="17">
    <source>
        <dbReference type="PROSITE" id="PS50893"/>
    </source>
</evidence>
<keyword evidence="8" id="KW-0863">Zinc-finger</keyword>
<evidence type="ECO:0000256" key="15">
    <source>
        <dbReference type="ARBA" id="ARBA00039316"/>
    </source>
</evidence>
<keyword evidence="3" id="KW-0479">Metal-binding</keyword>
<keyword evidence="12" id="KW-0238">DNA-binding</keyword>
<dbReference type="InterPro" id="IPR041552">
    <property type="entry name" value="UvrA_DNA-bd"/>
</dbReference>
<keyword evidence="7" id="KW-0228">DNA excision</keyword>
<dbReference type="eggNOG" id="COG0178">
    <property type="taxonomic scope" value="Bacteria"/>
</dbReference>
<keyword evidence="11" id="KW-0267">Excision nuclease</keyword>
<dbReference type="GO" id="GO:0006281">
    <property type="term" value="P:DNA repair"/>
    <property type="evidence" value="ECO:0007669"/>
    <property type="project" value="UniProtKB-KW"/>
</dbReference>
<dbReference type="InterPro" id="IPR027417">
    <property type="entry name" value="P-loop_NTPase"/>
</dbReference>
<dbReference type="Gene3D" id="1.20.1580.10">
    <property type="entry name" value="ABC transporter ATPase like domain"/>
    <property type="match status" value="2"/>
</dbReference>
<accession>A0A093RUJ6</accession>
<dbReference type="GO" id="GO:0005737">
    <property type="term" value="C:cytoplasm"/>
    <property type="evidence" value="ECO:0007669"/>
    <property type="project" value="UniProtKB-SubCell"/>
</dbReference>
<evidence type="ECO:0000313" key="19">
    <source>
        <dbReference type="Proteomes" id="UP000032874"/>
    </source>
</evidence>
<dbReference type="InterPro" id="IPR003439">
    <property type="entry name" value="ABC_transporter-like_ATP-bd"/>
</dbReference>
<evidence type="ECO:0000256" key="7">
    <source>
        <dbReference type="ARBA" id="ARBA00022769"/>
    </source>
</evidence>
<dbReference type="PANTHER" id="PTHR43152">
    <property type="entry name" value="UVRABC SYSTEM PROTEIN A"/>
    <property type="match status" value="1"/>
</dbReference>
<evidence type="ECO:0000256" key="9">
    <source>
        <dbReference type="ARBA" id="ARBA00022833"/>
    </source>
</evidence>
<keyword evidence="5" id="KW-0547">Nucleotide-binding</keyword>
<dbReference type="STRING" id="55207.KP22_01710"/>
<dbReference type="SUPFAM" id="SSF52540">
    <property type="entry name" value="P-loop containing nucleoside triphosphate hydrolases"/>
    <property type="match status" value="2"/>
</dbReference>
<dbReference type="AlphaFoldDB" id="A0A093RUJ6"/>
<evidence type="ECO:0000256" key="13">
    <source>
        <dbReference type="ARBA" id="ARBA00023204"/>
    </source>
</evidence>
<evidence type="ECO:0000256" key="10">
    <source>
        <dbReference type="ARBA" id="ARBA00022840"/>
    </source>
</evidence>
<comment type="subcellular location">
    <subcellularLocation>
        <location evidence="1">Cytoplasm</location>
    </subcellularLocation>
</comment>
<dbReference type="GO" id="GO:0005524">
    <property type="term" value="F:ATP binding"/>
    <property type="evidence" value="ECO:0007669"/>
    <property type="project" value="UniProtKB-KW"/>
</dbReference>